<reference evidence="2 3" key="1">
    <citation type="journal article" date="2010" name="DNA Res.">
        <title>Genome sequence of Kitasatospora setae NBRC 14216T: an evolutionary snapshot of the family Streptomycetaceae.</title>
        <authorList>
            <person name="Ichikawa N."/>
            <person name="Oguchi A."/>
            <person name="Ikeda H."/>
            <person name="Ishikawa J."/>
            <person name="Kitani S."/>
            <person name="Watanabe Y."/>
            <person name="Nakamura S."/>
            <person name="Katano Y."/>
            <person name="Kishi E."/>
            <person name="Sasagawa M."/>
            <person name="Ankai A."/>
            <person name="Fukui S."/>
            <person name="Hashimoto Y."/>
            <person name="Kamata S."/>
            <person name="Otoguro M."/>
            <person name="Tanikawa S."/>
            <person name="Nihira T."/>
            <person name="Horinouchi S."/>
            <person name="Ohnishi Y."/>
            <person name="Hayakawa M."/>
            <person name="Kuzuyama T."/>
            <person name="Arisawa A."/>
            <person name="Nomoto F."/>
            <person name="Miura H."/>
            <person name="Takahashi Y."/>
            <person name="Fujita N."/>
        </authorList>
    </citation>
    <scope>NUCLEOTIDE SEQUENCE [LARGE SCALE GENOMIC DNA]</scope>
    <source>
        <strain evidence="3">ATCC 33774 / DSM 43861 / JCM 3304 / KCC A-0304 / NBRC 14216 / KM-6054</strain>
    </source>
</reference>
<dbReference type="HOGENOM" id="CLU_142859_0_0_11"/>
<gene>
    <name evidence="2" type="ordered locus">KSE_69650</name>
</gene>
<dbReference type="InterPro" id="IPR037523">
    <property type="entry name" value="VOC_core"/>
</dbReference>
<dbReference type="AlphaFoldDB" id="E4N3I9"/>
<evidence type="ECO:0000259" key="1">
    <source>
        <dbReference type="PROSITE" id="PS51819"/>
    </source>
</evidence>
<dbReference type="PROSITE" id="PS51819">
    <property type="entry name" value="VOC"/>
    <property type="match status" value="1"/>
</dbReference>
<dbReference type="Proteomes" id="UP000007076">
    <property type="component" value="Chromosome"/>
</dbReference>
<name>E4N3I9_KITSK</name>
<dbReference type="KEGG" id="ksk:KSE_69650"/>
<dbReference type="STRING" id="452652.KSE_69650"/>
<evidence type="ECO:0000313" key="2">
    <source>
        <dbReference type="EMBL" id="BAJ32723.1"/>
    </source>
</evidence>
<accession>E4N3I9</accession>
<dbReference type="SUPFAM" id="SSF54593">
    <property type="entry name" value="Glyoxalase/Bleomycin resistance protein/Dihydroxybiphenyl dioxygenase"/>
    <property type="match status" value="1"/>
</dbReference>
<dbReference type="InterPro" id="IPR004360">
    <property type="entry name" value="Glyas_Fos-R_dOase_dom"/>
</dbReference>
<dbReference type="Gene3D" id="3.10.180.10">
    <property type="entry name" value="2,3-Dihydroxybiphenyl 1,2-Dioxygenase, domain 1"/>
    <property type="match status" value="1"/>
</dbReference>
<dbReference type="PATRIC" id="fig|452652.3.peg.6993"/>
<keyword evidence="3" id="KW-1185">Reference proteome</keyword>
<dbReference type="Pfam" id="PF00903">
    <property type="entry name" value="Glyoxalase"/>
    <property type="match status" value="1"/>
</dbReference>
<dbReference type="InterPro" id="IPR029068">
    <property type="entry name" value="Glyas_Bleomycin-R_OHBP_Dase"/>
</dbReference>
<protein>
    <recommendedName>
        <fullName evidence="1">VOC domain-containing protein</fullName>
    </recommendedName>
</protein>
<dbReference type="eggNOG" id="COG0346">
    <property type="taxonomic scope" value="Bacteria"/>
</dbReference>
<feature type="domain" description="VOC" evidence="1">
    <location>
        <begin position="3"/>
        <end position="114"/>
    </location>
</feature>
<evidence type="ECO:0000313" key="3">
    <source>
        <dbReference type="Proteomes" id="UP000007076"/>
    </source>
</evidence>
<proteinExistence type="predicted"/>
<dbReference type="EMBL" id="AP010968">
    <property type="protein sequence ID" value="BAJ32723.1"/>
    <property type="molecule type" value="Genomic_DNA"/>
</dbReference>
<organism evidence="2 3">
    <name type="scientific">Kitasatospora setae (strain ATCC 33774 / DSM 43861 / JCM 3304 / KCC A-0304 / NBRC 14216 / KM-6054)</name>
    <name type="common">Streptomyces setae</name>
    <dbReference type="NCBI Taxonomy" id="452652"/>
    <lineage>
        <taxon>Bacteria</taxon>
        <taxon>Bacillati</taxon>
        <taxon>Actinomycetota</taxon>
        <taxon>Actinomycetes</taxon>
        <taxon>Kitasatosporales</taxon>
        <taxon>Streptomycetaceae</taxon>
        <taxon>Kitasatospora</taxon>
    </lineage>
</organism>
<sequence length="116" mass="12338">MKVLATLARLYVDDLDRALPALRDLTGREVGKRFGYGDVEVAGIGGFLLVAGTEEALAPFRDVQSTVLVDDLDGLRALLDARGGEIVSGPNRVPTGRNAVVRHPGGVVIEYVEHTA</sequence>